<dbReference type="AlphaFoldDB" id="A0A5A7UF37"/>
<evidence type="ECO:0000256" key="1">
    <source>
        <dbReference type="SAM" id="Phobius"/>
    </source>
</evidence>
<dbReference type="Proteomes" id="UP000321393">
    <property type="component" value="Unassembled WGS sequence"/>
</dbReference>
<dbReference type="EMBL" id="SSTD01006358">
    <property type="protein sequence ID" value="TYK20392.1"/>
    <property type="molecule type" value="Genomic_DNA"/>
</dbReference>
<evidence type="ECO:0000313" key="5">
    <source>
        <dbReference type="Proteomes" id="UP000321393"/>
    </source>
</evidence>
<evidence type="ECO:0000259" key="2">
    <source>
        <dbReference type="Pfam" id="PF25597"/>
    </source>
</evidence>
<organism evidence="3 5">
    <name type="scientific">Cucumis melo var. makuwa</name>
    <name type="common">Oriental melon</name>
    <dbReference type="NCBI Taxonomy" id="1194695"/>
    <lineage>
        <taxon>Eukaryota</taxon>
        <taxon>Viridiplantae</taxon>
        <taxon>Streptophyta</taxon>
        <taxon>Embryophyta</taxon>
        <taxon>Tracheophyta</taxon>
        <taxon>Spermatophyta</taxon>
        <taxon>Magnoliopsida</taxon>
        <taxon>eudicotyledons</taxon>
        <taxon>Gunneridae</taxon>
        <taxon>Pentapetalae</taxon>
        <taxon>rosids</taxon>
        <taxon>fabids</taxon>
        <taxon>Cucurbitales</taxon>
        <taxon>Cucurbitaceae</taxon>
        <taxon>Benincaseae</taxon>
        <taxon>Cucumis</taxon>
    </lineage>
</organism>
<dbReference type="Pfam" id="PF25597">
    <property type="entry name" value="SH3_retrovirus"/>
    <property type="match status" value="1"/>
</dbReference>
<evidence type="ECO:0000313" key="3">
    <source>
        <dbReference type="EMBL" id="KAA0054563.1"/>
    </source>
</evidence>
<evidence type="ECO:0000313" key="4">
    <source>
        <dbReference type="EMBL" id="TYK20392.1"/>
    </source>
</evidence>
<gene>
    <name evidence="4" type="ORF">E5676_scaffold519G00120</name>
    <name evidence="3" type="ORF">E6C27_scaffold24G003550</name>
</gene>
<protein>
    <submittedName>
        <fullName evidence="3">Retrovirus-related Pol polyprotein from transposon TNT 1-94</fullName>
    </submittedName>
</protein>
<dbReference type="Proteomes" id="UP000321947">
    <property type="component" value="Unassembled WGS sequence"/>
</dbReference>
<feature type="transmembrane region" description="Helical" evidence="1">
    <location>
        <begin position="20"/>
        <end position="43"/>
    </location>
</feature>
<evidence type="ECO:0000313" key="6">
    <source>
        <dbReference type="Proteomes" id="UP000321947"/>
    </source>
</evidence>
<keyword evidence="1" id="KW-0812">Transmembrane</keyword>
<dbReference type="OrthoDB" id="1750165at2759"/>
<sequence>MTKRGEEGGGEKTSTGSPCLALVVVYLTASPSFFHFWTLMVMLSNRTLFATLFEKDADYSIIKTFECLAYASTPSANRSKFDPRAQPCVFMGFPLGMKGYKLYDTTKKKWMSFL</sequence>
<comment type="caution">
    <text evidence="3">The sequence shown here is derived from an EMBL/GenBank/DDBJ whole genome shotgun (WGS) entry which is preliminary data.</text>
</comment>
<reference evidence="5 6" key="1">
    <citation type="submission" date="2019-08" db="EMBL/GenBank/DDBJ databases">
        <title>Draft genome sequences of two oriental melons (Cucumis melo L. var makuwa).</title>
        <authorList>
            <person name="Kwon S.-Y."/>
        </authorList>
    </citation>
    <scope>NUCLEOTIDE SEQUENCE [LARGE SCALE GENOMIC DNA]</scope>
    <source>
        <strain evidence="6">cv. Chang Bougi</strain>
        <strain evidence="5">cv. SW 3</strain>
        <tissue evidence="3">Leaf</tissue>
    </source>
</reference>
<dbReference type="EMBL" id="SSTE01008830">
    <property type="protein sequence ID" value="KAA0054563.1"/>
    <property type="molecule type" value="Genomic_DNA"/>
</dbReference>
<proteinExistence type="predicted"/>
<dbReference type="InterPro" id="IPR057670">
    <property type="entry name" value="SH3_retrovirus"/>
</dbReference>
<name>A0A5A7UF37_CUCMM</name>
<keyword evidence="1" id="KW-1133">Transmembrane helix</keyword>
<keyword evidence="1" id="KW-0472">Membrane</keyword>
<feature type="domain" description="Retroviral polymerase SH3-like" evidence="2">
    <location>
        <begin position="67"/>
        <end position="109"/>
    </location>
</feature>
<accession>A0A5A7UF37</accession>